<evidence type="ECO:0000259" key="6">
    <source>
        <dbReference type="PROSITE" id="PS51898"/>
    </source>
</evidence>
<dbReference type="CDD" id="cd00397">
    <property type="entry name" value="DNA_BRE_C"/>
    <property type="match status" value="1"/>
</dbReference>
<protein>
    <submittedName>
        <fullName evidence="8">Integrase</fullName>
    </submittedName>
</protein>
<dbReference type="SUPFAM" id="SSF56349">
    <property type="entry name" value="DNA breaking-rejoining enzymes"/>
    <property type="match status" value="1"/>
</dbReference>
<feature type="domain" description="Tyr recombinase" evidence="6">
    <location>
        <begin position="193"/>
        <end position="369"/>
    </location>
</feature>
<evidence type="ECO:0000256" key="3">
    <source>
        <dbReference type="ARBA" id="ARBA00023172"/>
    </source>
</evidence>
<dbReference type="Pfam" id="PF00589">
    <property type="entry name" value="Phage_integrase"/>
    <property type="match status" value="1"/>
</dbReference>
<dbReference type="Pfam" id="PF02899">
    <property type="entry name" value="Phage_int_SAM_1"/>
    <property type="match status" value="1"/>
</dbReference>
<dbReference type="InterPro" id="IPR050090">
    <property type="entry name" value="Tyrosine_recombinase_XerCD"/>
</dbReference>
<keyword evidence="3" id="KW-0233">DNA recombination</keyword>
<evidence type="ECO:0000256" key="1">
    <source>
        <dbReference type="ARBA" id="ARBA00022908"/>
    </source>
</evidence>
<dbReference type="InterPro" id="IPR010998">
    <property type="entry name" value="Integrase_recombinase_N"/>
</dbReference>
<dbReference type="GO" id="GO:0003677">
    <property type="term" value="F:DNA binding"/>
    <property type="evidence" value="ECO:0007669"/>
    <property type="project" value="UniProtKB-UniRule"/>
</dbReference>
<organism evidence="8 9">
    <name type="scientific">Mycolicibacterium litorale</name>
    <dbReference type="NCBI Taxonomy" id="758802"/>
    <lineage>
        <taxon>Bacteria</taxon>
        <taxon>Bacillati</taxon>
        <taxon>Actinomycetota</taxon>
        <taxon>Actinomycetes</taxon>
        <taxon>Mycobacteriales</taxon>
        <taxon>Mycobacteriaceae</taxon>
        <taxon>Mycolicibacterium</taxon>
    </lineage>
</organism>
<feature type="region of interest" description="Disordered" evidence="5">
    <location>
        <begin position="97"/>
        <end position="117"/>
    </location>
</feature>
<dbReference type="Gene3D" id="1.10.443.10">
    <property type="entry name" value="Intergrase catalytic core"/>
    <property type="match status" value="1"/>
</dbReference>
<keyword evidence="2 4" id="KW-0238">DNA-binding</keyword>
<dbReference type="InterPro" id="IPR002104">
    <property type="entry name" value="Integrase_catalytic"/>
</dbReference>
<dbReference type="GO" id="GO:0006310">
    <property type="term" value="P:DNA recombination"/>
    <property type="evidence" value="ECO:0007669"/>
    <property type="project" value="UniProtKB-KW"/>
</dbReference>
<dbReference type="PROSITE" id="PS51898">
    <property type="entry name" value="TYR_RECOMBINASE"/>
    <property type="match status" value="1"/>
</dbReference>
<sequence length="399" mass="44799">MEWMRRAEDPDMGEVGRVEAAQSGLPWRVIFPDAEHAGATSYLRELAASDCSPLTVRSYAFDLLRWFRFLHDRLIGWERAERIDVRAFVEHLREAPNPQRLRRNPDRPPPGSVNAVTGKAELSGKYSPRTINHQLSVLFGFYEHACAADLGPLVNPVPAQRARQGGRPHAHHNPMEDFMIFRRANYRQKTPRPVWRAIPDDAAAALFDELRSHRDRALVSFYLSSGVRASELLGLCHGDLDAGRYTITVTSKGSRARETVPASVDSFVWLALYLAEHPPMEPAGPVWWTRRSQPAPLNYHAMRAVLRRANASLGANWSLHDFRHTAAARMLADPAFTLVDVQTVLRHASVTTTQIYTQPRLEDLIGKVLEHHARPKAGMATIEPAYDAAAVRELLGLPT</sequence>
<dbReference type="PROSITE" id="PS51900">
    <property type="entry name" value="CB"/>
    <property type="match status" value="1"/>
</dbReference>
<evidence type="ECO:0000256" key="4">
    <source>
        <dbReference type="PROSITE-ProRule" id="PRU01248"/>
    </source>
</evidence>
<evidence type="ECO:0000313" key="8">
    <source>
        <dbReference type="EMBL" id="BCI55657.1"/>
    </source>
</evidence>
<proteinExistence type="predicted"/>
<dbReference type="Gene3D" id="1.10.150.130">
    <property type="match status" value="1"/>
</dbReference>
<dbReference type="PANTHER" id="PTHR30349:SF81">
    <property type="entry name" value="TYROSINE RECOMBINASE XERC"/>
    <property type="match status" value="1"/>
</dbReference>
<dbReference type="InterPro" id="IPR004107">
    <property type="entry name" value="Integrase_SAM-like_N"/>
</dbReference>
<dbReference type="AlphaFoldDB" id="A0A6S6PD99"/>
<dbReference type="InterPro" id="IPR044068">
    <property type="entry name" value="CB"/>
</dbReference>
<dbReference type="Proteomes" id="UP000515734">
    <property type="component" value="Chromosome"/>
</dbReference>
<feature type="domain" description="Core-binding (CB)" evidence="7">
    <location>
        <begin position="33"/>
        <end position="146"/>
    </location>
</feature>
<evidence type="ECO:0000313" key="9">
    <source>
        <dbReference type="Proteomes" id="UP000515734"/>
    </source>
</evidence>
<evidence type="ECO:0000256" key="2">
    <source>
        <dbReference type="ARBA" id="ARBA00023125"/>
    </source>
</evidence>
<accession>A0A6S6PD99</accession>
<gene>
    <name evidence="8" type="ORF">NIIDNTM18_49350</name>
</gene>
<evidence type="ECO:0000256" key="5">
    <source>
        <dbReference type="SAM" id="MobiDB-lite"/>
    </source>
</evidence>
<dbReference type="InterPro" id="IPR011010">
    <property type="entry name" value="DNA_brk_join_enz"/>
</dbReference>
<dbReference type="PANTHER" id="PTHR30349">
    <property type="entry name" value="PHAGE INTEGRASE-RELATED"/>
    <property type="match status" value="1"/>
</dbReference>
<dbReference type="InterPro" id="IPR013762">
    <property type="entry name" value="Integrase-like_cat_sf"/>
</dbReference>
<dbReference type="EMBL" id="AP023287">
    <property type="protein sequence ID" value="BCI55657.1"/>
    <property type="molecule type" value="Genomic_DNA"/>
</dbReference>
<reference evidence="8 9" key="1">
    <citation type="submission" date="2020-07" db="EMBL/GenBank/DDBJ databases">
        <title>Complete genome sequence of Mycolicibacterium litorale like strain isolated from cardiac implantable electronic device infection.</title>
        <authorList>
            <person name="Fukano H."/>
            <person name="Miyama H."/>
            <person name="Hoshino Y."/>
        </authorList>
    </citation>
    <scope>NUCLEOTIDE SEQUENCE [LARGE SCALE GENOMIC DNA]</scope>
    <source>
        <strain evidence="8 9">NIIDNTM18</strain>
    </source>
</reference>
<dbReference type="GO" id="GO:0015074">
    <property type="term" value="P:DNA integration"/>
    <property type="evidence" value="ECO:0007669"/>
    <property type="project" value="UniProtKB-KW"/>
</dbReference>
<keyword evidence="1" id="KW-0229">DNA integration</keyword>
<evidence type="ECO:0000259" key="7">
    <source>
        <dbReference type="PROSITE" id="PS51900"/>
    </source>
</evidence>
<name>A0A6S6PD99_9MYCO</name>